<keyword evidence="1" id="KW-0812">Transmembrane</keyword>
<evidence type="ECO:0000256" key="1">
    <source>
        <dbReference type="SAM" id="Phobius"/>
    </source>
</evidence>
<keyword evidence="1" id="KW-1133">Transmembrane helix</keyword>
<sequence>MKISEAQEEQIKERVMQHAFQLEGLADDLIDHIYCYLYEHGTEKRDFSCQLDEAIHLLAPDGLETIEDETFYLLNFKKMILMKRFIYGIGLIGAMLFSSGVIFKIFHWPGANVMLGSGVIVGLLMYLPLWAIDRNKYKMVQKPLEKWKLNLGVASGVLVGLGTMMKALHLMGAGVTLMLGALIFIAGFLPVYFVSSYRKAIEA</sequence>
<feature type="transmembrane region" description="Helical" evidence="1">
    <location>
        <begin position="174"/>
        <end position="194"/>
    </location>
</feature>
<evidence type="ECO:0000313" key="3">
    <source>
        <dbReference type="Proteomes" id="UP000516305"/>
    </source>
</evidence>
<dbReference type="RefSeq" id="WP_210757316.1">
    <property type="nucleotide sequence ID" value="NZ_CP060139.1"/>
</dbReference>
<reference evidence="2 3" key="1">
    <citation type="submission" date="2020-08" db="EMBL/GenBank/DDBJ databases">
        <title>Croceimicrobium hydrocarbonivorans gen. nov., sp. nov., a novel marine bacterium isolated from a bacterial consortium that degrades polyethylene terephthalate.</title>
        <authorList>
            <person name="Liu R."/>
        </authorList>
    </citation>
    <scope>NUCLEOTIDE SEQUENCE [LARGE SCALE GENOMIC DNA]</scope>
    <source>
        <strain evidence="2 3">A20-9</strain>
    </source>
</reference>
<dbReference type="EMBL" id="CP060139">
    <property type="protein sequence ID" value="QNR22749.1"/>
    <property type="molecule type" value="Genomic_DNA"/>
</dbReference>
<keyword evidence="3" id="KW-1185">Reference proteome</keyword>
<keyword evidence="1" id="KW-0472">Membrane</keyword>
<evidence type="ECO:0000313" key="2">
    <source>
        <dbReference type="EMBL" id="QNR22749.1"/>
    </source>
</evidence>
<feature type="transmembrane region" description="Helical" evidence="1">
    <location>
        <begin position="85"/>
        <end position="106"/>
    </location>
</feature>
<organism evidence="2 3">
    <name type="scientific">Croceimicrobium hydrocarbonivorans</name>
    <dbReference type="NCBI Taxonomy" id="2761580"/>
    <lineage>
        <taxon>Bacteria</taxon>
        <taxon>Pseudomonadati</taxon>
        <taxon>Bacteroidota</taxon>
        <taxon>Flavobacteriia</taxon>
        <taxon>Flavobacteriales</taxon>
        <taxon>Owenweeksiaceae</taxon>
        <taxon>Croceimicrobium</taxon>
    </lineage>
</organism>
<gene>
    <name evidence="2" type="ORF">H4K34_10185</name>
</gene>
<protein>
    <submittedName>
        <fullName evidence="2">Uncharacterized protein</fullName>
    </submittedName>
</protein>
<dbReference type="AlphaFoldDB" id="A0A7H0VAK1"/>
<dbReference type="KEGG" id="chyd:H4K34_10185"/>
<proteinExistence type="predicted"/>
<dbReference type="Proteomes" id="UP000516305">
    <property type="component" value="Chromosome"/>
</dbReference>
<feature type="transmembrane region" description="Helical" evidence="1">
    <location>
        <begin position="149"/>
        <end position="168"/>
    </location>
</feature>
<name>A0A7H0VAK1_9FLAO</name>
<accession>A0A7H0VAK1</accession>
<feature type="transmembrane region" description="Helical" evidence="1">
    <location>
        <begin position="112"/>
        <end position="129"/>
    </location>
</feature>